<gene>
    <name evidence="1" type="ORF">T459_30887</name>
</gene>
<name>A0A2G2Y9P1_CAPAN</name>
<dbReference type="Proteomes" id="UP000222542">
    <property type="component" value="Unassembled WGS sequence"/>
</dbReference>
<evidence type="ECO:0008006" key="3">
    <source>
        <dbReference type="Google" id="ProtNLM"/>
    </source>
</evidence>
<comment type="caution">
    <text evidence="1">The sequence shown here is derived from an EMBL/GenBank/DDBJ whole genome shotgun (WGS) entry which is preliminary data.</text>
</comment>
<dbReference type="AlphaFoldDB" id="A0A2G2Y9P1"/>
<protein>
    <recommendedName>
        <fullName evidence="3">DUF4219 domain-containing protein</fullName>
    </recommendedName>
</protein>
<reference evidence="1 2" key="2">
    <citation type="journal article" date="2017" name="Genome Biol.">
        <title>New reference genome sequences of hot pepper reveal the massive evolution of plant disease-resistance genes by retroduplication.</title>
        <authorList>
            <person name="Kim S."/>
            <person name="Park J."/>
            <person name="Yeom S.I."/>
            <person name="Kim Y.M."/>
            <person name="Seo E."/>
            <person name="Kim K.T."/>
            <person name="Kim M.S."/>
            <person name="Lee J.M."/>
            <person name="Cheong K."/>
            <person name="Shin H.S."/>
            <person name="Kim S.B."/>
            <person name="Han K."/>
            <person name="Lee J."/>
            <person name="Park M."/>
            <person name="Lee H.A."/>
            <person name="Lee H.Y."/>
            <person name="Lee Y."/>
            <person name="Oh S."/>
            <person name="Lee J.H."/>
            <person name="Choi E."/>
            <person name="Choi E."/>
            <person name="Lee S.E."/>
            <person name="Jeon J."/>
            <person name="Kim H."/>
            <person name="Choi G."/>
            <person name="Song H."/>
            <person name="Lee J."/>
            <person name="Lee S.C."/>
            <person name="Kwon J.K."/>
            <person name="Lee H.Y."/>
            <person name="Koo N."/>
            <person name="Hong Y."/>
            <person name="Kim R.W."/>
            <person name="Kang W.H."/>
            <person name="Huh J.H."/>
            <person name="Kang B.C."/>
            <person name="Yang T.J."/>
            <person name="Lee Y.H."/>
            <person name="Bennetzen J.L."/>
            <person name="Choi D."/>
        </authorList>
    </citation>
    <scope>NUCLEOTIDE SEQUENCE [LARGE SCALE GENOMIC DNA]</scope>
    <source>
        <strain evidence="2">cv. CM334</strain>
    </source>
</reference>
<evidence type="ECO:0000313" key="1">
    <source>
        <dbReference type="EMBL" id="PHT66462.1"/>
    </source>
</evidence>
<dbReference type="Pfam" id="PF14223">
    <property type="entry name" value="Retrotran_gag_2"/>
    <property type="match status" value="1"/>
</dbReference>
<dbReference type="OMA" id="TMFKSQD"/>
<reference evidence="1 2" key="1">
    <citation type="journal article" date="2014" name="Nat. Genet.">
        <title>Genome sequence of the hot pepper provides insights into the evolution of pungency in Capsicum species.</title>
        <authorList>
            <person name="Kim S."/>
            <person name="Park M."/>
            <person name="Yeom S.I."/>
            <person name="Kim Y.M."/>
            <person name="Lee J.M."/>
            <person name="Lee H.A."/>
            <person name="Seo E."/>
            <person name="Choi J."/>
            <person name="Cheong K."/>
            <person name="Kim K.T."/>
            <person name="Jung K."/>
            <person name="Lee G.W."/>
            <person name="Oh S.K."/>
            <person name="Bae C."/>
            <person name="Kim S.B."/>
            <person name="Lee H.Y."/>
            <person name="Kim S.Y."/>
            <person name="Kim M.S."/>
            <person name="Kang B.C."/>
            <person name="Jo Y.D."/>
            <person name="Yang H.B."/>
            <person name="Jeong H.J."/>
            <person name="Kang W.H."/>
            <person name="Kwon J.K."/>
            <person name="Shin C."/>
            <person name="Lim J.Y."/>
            <person name="Park J.H."/>
            <person name="Huh J.H."/>
            <person name="Kim J.S."/>
            <person name="Kim B.D."/>
            <person name="Cohen O."/>
            <person name="Paran I."/>
            <person name="Suh M.C."/>
            <person name="Lee S.B."/>
            <person name="Kim Y.K."/>
            <person name="Shin Y."/>
            <person name="Noh S.J."/>
            <person name="Park J."/>
            <person name="Seo Y.S."/>
            <person name="Kwon S.Y."/>
            <person name="Kim H.A."/>
            <person name="Park J.M."/>
            <person name="Kim H.J."/>
            <person name="Choi S.B."/>
            <person name="Bosland P.W."/>
            <person name="Reeves G."/>
            <person name="Jo S.H."/>
            <person name="Lee B.W."/>
            <person name="Cho H.T."/>
            <person name="Choi H.S."/>
            <person name="Lee M.S."/>
            <person name="Yu Y."/>
            <person name="Do Choi Y."/>
            <person name="Park B.S."/>
            <person name="van Deynze A."/>
            <person name="Ashrafi H."/>
            <person name="Hill T."/>
            <person name="Kim W.T."/>
            <person name="Pai H.S."/>
            <person name="Ahn H.K."/>
            <person name="Yeam I."/>
            <person name="Giovannoni J.J."/>
            <person name="Rose J.K."/>
            <person name="Sorensen I."/>
            <person name="Lee S.J."/>
            <person name="Kim R.W."/>
            <person name="Choi I.Y."/>
            <person name="Choi B.S."/>
            <person name="Lim J.S."/>
            <person name="Lee Y.H."/>
            <person name="Choi D."/>
        </authorList>
    </citation>
    <scope>NUCLEOTIDE SEQUENCE [LARGE SCALE GENOMIC DNA]</scope>
    <source>
        <strain evidence="2">cv. CM334</strain>
    </source>
</reference>
<proteinExistence type="predicted"/>
<accession>A0A2G2Y9P1</accession>
<keyword evidence="2" id="KW-1185">Reference proteome</keyword>
<dbReference type="EMBL" id="AYRZ02000012">
    <property type="protein sequence ID" value="PHT66462.1"/>
    <property type="molecule type" value="Genomic_DNA"/>
</dbReference>
<organism evidence="1 2">
    <name type="scientific">Capsicum annuum</name>
    <name type="common">Capsicum pepper</name>
    <dbReference type="NCBI Taxonomy" id="4072"/>
    <lineage>
        <taxon>Eukaryota</taxon>
        <taxon>Viridiplantae</taxon>
        <taxon>Streptophyta</taxon>
        <taxon>Embryophyta</taxon>
        <taxon>Tracheophyta</taxon>
        <taxon>Spermatophyta</taxon>
        <taxon>Magnoliopsida</taxon>
        <taxon>eudicotyledons</taxon>
        <taxon>Gunneridae</taxon>
        <taxon>Pentapetalae</taxon>
        <taxon>asterids</taxon>
        <taxon>lamiids</taxon>
        <taxon>Solanales</taxon>
        <taxon>Solanaceae</taxon>
        <taxon>Solanoideae</taxon>
        <taxon>Capsiceae</taxon>
        <taxon>Capsicum</taxon>
    </lineage>
</organism>
<evidence type="ECO:0000313" key="2">
    <source>
        <dbReference type="Proteomes" id="UP000222542"/>
    </source>
</evidence>
<dbReference type="Gramene" id="PHT66462">
    <property type="protein sequence ID" value="PHT66462"/>
    <property type="gene ID" value="T459_30887"/>
</dbReference>
<sequence>MKTMFKSQDLWDLVETGYVEPNPALAQTSDQLRETRKKDAKELFLIQLTLDDEIFPRIATATTSNQA</sequence>